<dbReference type="EMBL" id="CP022386">
    <property type="protein sequence ID" value="ATA87782.1"/>
    <property type="molecule type" value="Genomic_DNA"/>
</dbReference>
<organism evidence="1 2">
    <name type="scientific">Capnocytophaga gingivalis</name>
    <dbReference type="NCBI Taxonomy" id="1017"/>
    <lineage>
        <taxon>Bacteria</taxon>
        <taxon>Pseudomonadati</taxon>
        <taxon>Bacteroidota</taxon>
        <taxon>Flavobacteriia</taxon>
        <taxon>Flavobacteriales</taxon>
        <taxon>Flavobacteriaceae</taxon>
        <taxon>Capnocytophaga</taxon>
    </lineage>
</organism>
<dbReference type="Proteomes" id="UP000217250">
    <property type="component" value="Chromosome"/>
</dbReference>
<dbReference type="KEGG" id="cgh:CGC50_11960"/>
<name>A0A250FRH2_9FLAO</name>
<dbReference type="AlphaFoldDB" id="A0A250FRH2"/>
<sequence>MKKKELMEFLNKFQRTEEYHLPNWTVGFIKYNSGKESRIYARIFKEHIYLTSIKSPFNEEVIDTVLSEVDKALKKNTIISYCKVGIQKTIGIFDSIIFIDSAHHDWFKSFDAVMHQKIIWFYPIHHSELTGEDTKEVVARNLAFNPTVWDRKIAPLILSRLHIPRIGFKNSKNYYEKIANLYDFIQDMKAEEDFIELSNYKGEKVFVCYAPSENKYIVKEKEMVLFSGNIEGLKEIVSFFLIR</sequence>
<evidence type="ECO:0000313" key="2">
    <source>
        <dbReference type="Proteomes" id="UP000217250"/>
    </source>
</evidence>
<evidence type="ECO:0000313" key="1">
    <source>
        <dbReference type="EMBL" id="ATA87782.1"/>
    </source>
</evidence>
<gene>
    <name evidence="1" type="ORF">CGC50_11960</name>
</gene>
<reference evidence="2" key="1">
    <citation type="submission" date="2017-06" db="EMBL/GenBank/DDBJ databases">
        <title>Capnocytophaga spp. assemblies.</title>
        <authorList>
            <person name="Gulvik C.A."/>
        </authorList>
    </citation>
    <scope>NUCLEOTIDE SEQUENCE [LARGE SCALE GENOMIC DNA]</scope>
    <source>
        <strain evidence="2">H1496</strain>
    </source>
</reference>
<accession>A0A250FRH2</accession>
<dbReference type="RefSeq" id="WP_095910983.1">
    <property type="nucleotide sequence ID" value="NZ_CP022386.1"/>
</dbReference>
<proteinExistence type="predicted"/>
<protein>
    <submittedName>
        <fullName evidence="1">Uncharacterized protein</fullName>
    </submittedName>
</protein>
<dbReference type="GeneID" id="84809255"/>